<evidence type="ECO:0000313" key="2">
    <source>
        <dbReference type="Proteomes" id="UP000011134"/>
    </source>
</evidence>
<accession>L8JET1</accession>
<sequence>MNSITPIQQETEVKEEAPVPVNKMAAMAAAAKAKQVAKNEEKAKQLEPPRQLAEITEANNARSSVCKFDDGKTRKKQNYEIQDRKVSVFKSDSLKLAFISTDLAYCTRPTESSLEHVRDALQHRKKVQPLLKADDLEMVLVGEVIEVGQDLNDAKGRVYDLLASEGWKLVCNRPTTSYPRP</sequence>
<dbReference type="AlphaFoldDB" id="L8JET1"/>
<dbReference type="OrthoDB" id="9999560at2"/>
<dbReference type="Proteomes" id="UP000011134">
    <property type="component" value="Unassembled WGS sequence"/>
</dbReference>
<dbReference type="EMBL" id="AMZO01000013">
    <property type="protein sequence ID" value="ELR66039.1"/>
    <property type="molecule type" value="Genomic_DNA"/>
</dbReference>
<protein>
    <submittedName>
        <fullName evidence="1">Uncharacterized protein</fullName>
    </submittedName>
</protein>
<keyword evidence="2" id="KW-1185">Reference proteome</keyword>
<dbReference type="RefSeq" id="WP_007465079.1">
    <property type="nucleotide sequence ID" value="NZ_AMZO01000013.1"/>
</dbReference>
<dbReference type="PATRIC" id="fig|1056511.3.peg.1970"/>
<organism evidence="1 2">
    <name type="scientific">Photobacterium marinum</name>
    <dbReference type="NCBI Taxonomy" id="1056511"/>
    <lineage>
        <taxon>Bacteria</taxon>
        <taxon>Pseudomonadati</taxon>
        <taxon>Pseudomonadota</taxon>
        <taxon>Gammaproteobacteria</taxon>
        <taxon>Vibrionales</taxon>
        <taxon>Vibrionaceae</taxon>
        <taxon>Photobacterium</taxon>
    </lineage>
</organism>
<proteinExistence type="predicted"/>
<gene>
    <name evidence="1" type="ORF">C942_00481</name>
</gene>
<comment type="caution">
    <text evidence="1">The sequence shown here is derived from an EMBL/GenBank/DDBJ whole genome shotgun (WGS) entry which is preliminary data.</text>
</comment>
<evidence type="ECO:0000313" key="1">
    <source>
        <dbReference type="EMBL" id="ELR66039.1"/>
    </source>
</evidence>
<reference evidence="1 2" key="1">
    <citation type="submission" date="2012-12" db="EMBL/GenBank/DDBJ databases">
        <title>Genome Assembly of Photobacterium sp. AK15.</title>
        <authorList>
            <person name="Khatri I."/>
            <person name="Vaidya B."/>
            <person name="Srinivas T.N.R."/>
            <person name="Subramanian S."/>
            <person name="Pinnaka A."/>
        </authorList>
    </citation>
    <scope>NUCLEOTIDE SEQUENCE [LARGE SCALE GENOMIC DNA]</scope>
    <source>
        <strain evidence="1 2">AK15</strain>
    </source>
</reference>
<name>L8JET1_9GAMM</name>